<dbReference type="RefSeq" id="WP_135244654.1">
    <property type="nucleotide sequence ID" value="NZ_SIHO01000001.1"/>
</dbReference>
<keyword evidence="3" id="KW-0804">Transcription</keyword>
<dbReference type="CDD" id="cd00038">
    <property type="entry name" value="CAP_ED"/>
    <property type="match status" value="1"/>
</dbReference>
<dbReference type="PROSITE" id="PS50042">
    <property type="entry name" value="CNMP_BINDING_3"/>
    <property type="match status" value="1"/>
</dbReference>
<comment type="caution">
    <text evidence="6">The sequence shown here is derived from an EMBL/GenBank/DDBJ whole genome shotgun (WGS) entry which is preliminary data.</text>
</comment>
<dbReference type="EMBL" id="SIHO01000001">
    <property type="protein sequence ID" value="TFU05930.1"/>
    <property type="molecule type" value="Genomic_DNA"/>
</dbReference>
<evidence type="ECO:0000313" key="7">
    <source>
        <dbReference type="Proteomes" id="UP000297737"/>
    </source>
</evidence>
<dbReference type="GO" id="GO:0003700">
    <property type="term" value="F:DNA-binding transcription factor activity"/>
    <property type="evidence" value="ECO:0007669"/>
    <property type="project" value="TreeGrafter"/>
</dbReference>
<reference evidence="6 7" key="1">
    <citation type="submission" date="2019-02" db="EMBL/GenBank/DDBJ databases">
        <title>Polymorphobacter sp. isolated from the lake at the Tibet of China.</title>
        <authorList>
            <person name="Li A."/>
        </authorList>
    </citation>
    <scope>NUCLEOTIDE SEQUENCE [LARGE SCALE GENOMIC DNA]</scope>
    <source>
        <strain evidence="6 7">DJ1R-1</strain>
    </source>
</reference>
<keyword evidence="1" id="KW-0805">Transcription regulation</keyword>
<evidence type="ECO:0000256" key="2">
    <source>
        <dbReference type="ARBA" id="ARBA00023125"/>
    </source>
</evidence>
<dbReference type="Gene3D" id="2.60.120.10">
    <property type="entry name" value="Jelly Rolls"/>
    <property type="match status" value="1"/>
</dbReference>
<dbReference type="PROSITE" id="PS51063">
    <property type="entry name" value="HTH_CRP_2"/>
    <property type="match status" value="1"/>
</dbReference>
<name>A0A4Y9ERG5_9SPHN</name>
<dbReference type="InterPro" id="IPR014710">
    <property type="entry name" value="RmlC-like_jellyroll"/>
</dbReference>
<dbReference type="SMART" id="SM00100">
    <property type="entry name" value="cNMP"/>
    <property type="match status" value="1"/>
</dbReference>
<feature type="domain" description="HTH crp-type" evidence="5">
    <location>
        <begin position="144"/>
        <end position="214"/>
    </location>
</feature>
<dbReference type="PANTHER" id="PTHR24567">
    <property type="entry name" value="CRP FAMILY TRANSCRIPTIONAL REGULATORY PROTEIN"/>
    <property type="match status" value="1"/>
</dbReference>
<dbReference type="InterPro" id="IPR018490">
    <property type="entry name" value="cNMP-bd_dom_sf"/>
</dbReference>
<dbReference type="Gene3D" id="1.10.10.10">
    <property type="entry name" value="Winged helix-like DNA-binding domain superfamily/Winged helix DNA-binding domain"/>
    <property type="match status" value="1"/>
</dbReference>
<evidence type="ECO:0000256" key="1">
    <source>
        <dbReference type="ARBA" id="ARBA00023015"/>
    </source>
</evidence>
<accession>A0A4Y9ERG5</accession>
<sequence length="228" mass="25158">MDKAEAAAVVTAQGWLSRRPAAFRDAVIARCRLRQFATGEALYNPGDPPSGMFGLVSGRLLTRVPPADVLVNSEQPGYWIGEATAFQRAPRWVTLVAGTPVEVLHLSQNDFDEMAQDAENCRHFAINGGESLSLAVSVVANLIQPVPEIRIAQRLLSFSGYFDATRRHELGFSQSDLAEMCGLSRQTTNKVLHGLVERGIIAIGYRNLEIIDRTALQQLANNDERIWR</sequence>
<dbReference type="GO" id="GO:0005829">
    <property type="term" value="C:cytosol"/>
    <property type="evidence" value="ECO:0007669"/>
    <property type="project" value="TreeGrafter"/>
</dbReference>
<keyword evidence="2" id="KW-0238">DNA-binding</keyword>
<keyword evidence="7" id="KW-1185">Reference proteome</keyword>
<dbReference type="InterPro" id="IPR000595">
    <property type="entry name" value="cNMP-bd_dom"/>
</dbReference>
<feature type="domain" description="Cyclic nucleotide-binding" evidence="4">
    <location>
        <begin position="34"/>
        <end position="114"/>
    </location>
</feature>
<dbReference type="InterPro" id="IPR012318">
    <property type="entry name" value="HTH_CRP"/>
</dbReference>
<dbReference type="InterPro" id="IPR036388">
    <property type="entry name" value="WH-like_DNA-bd_sf"/>
</dbReference>
<evidence type="ECO:0000256" key="3">
    <source>
        <dbReference type="ARBA" id="ARBA00023163"/>
    </source>
</evidence>
<dbReference type="AlphaFoldDB" id="A0A4Y9ERG5"/>
<dbReference type="InterPro" id="IPR036390">
    <property type="entry name" value="WH_DNA-bd_sf"/>
</dbReference>
<dbReference type="Proteomes" id="UP000297737">
    <property type="component" value="Unassembled WGS sequence"/>
</dbReference>
<dbReference type="SUPFAM" id="SSF46785">
    <property type="entry name" value="Winged helix' DNA-binding domain"/>
    <property type="match status" value="1"/>
</dbReference>
<gene>
    <name evidence="6" type="ORF">EUV02_02590</name>
</gene>
<dbReference type="GO" id="GO:0003677">
    <property type="term" value="F:DNA binding"/>
    <property type="evidence" value="ECO:0007669"/>
    <property type="project" value="UniProtKB-KW"/>
</dbReference>
<dbReference type="SMART" id="SM00419">
    <property type="entry name" value="HTH_CRP"/>
    <property type="match status" value="1"/>
</dbReference>
<dbReference type="Pfam" id="PF00027">
    <property type="entry name" value="cNMP_binding"/>
    <property type="match status" value="1"/>
</dbReference>
<evidence type="ECO:0000313" key="6">
    <source>
        <dbReference type="EMBL" id="TFU05930.1"/>
    </source>
</evidence>
<dbReference type="Pfam" id="PF13545">
    <property type="entry name" value="HTH_Crp_2"/>
    <property type="match status" value="1"/>
</dbReference>
<proteinExistence type="predicted"/>
<evidence type="ECO:0000259" key="5">
    <source>
        <dbReference type="PROSITE" id="PS51063"/>
    </source>
</evidence>
<protein>
    <submittedName>
        <fullName evidence="6">Crp/Fnr family transcriptional regulator</fullName>
    </submittedName>
</protein>
<dbReference type="InterPro" id="IPR050397">
    <property type="entry name" value="Env_Response_Regulators"/>
</dbReference>
<dbReference type="SUPFAM" id="SSF51206">
    <property type="entry name" value="cAMP-binding domain-like"/>
    <property type="match status" value="1"/>
</dbReference>
<evidence type="ECO:0000259" key="4">
    <source>
        <dbReference type="PROSITE" id="PS50042"/>
    </source>
</evidence>
<organism evidence="6 7">
    <name type="scientific">Glacieibacterium arshaanense</name>
    <dbReference type="NCBI Taxonomy" id="2511025"/>
    <lineage>
        <taxon>Bacteria</taxon>
        <taxon>Pseudomonadati</taxon>
        <taxon>Pseudomonadota</taxon>
        <taxon>Alphaproteobacteria</taxon>
        <taxon>Sphingomonadales</taxon>
        <taxon>Sphingosinicellaceae</taxon>
        <taxon>Glacieibacterium</taxon>
    </lineage>
</organism>
<dbReference type="PANTHER" id="PTHR24567:SF74">
    <property type="entry name" value="HTH-TYPE TRANSCRIPTIONAL REGULATOR ARCR"/>
    <property type="match status" value="1"/>
</dbReference>
<dbReference type="OrthoDB" id="7506088at2"/>